<organism evidence="1 2">
    <name type="scientific">Gymnopus androsaceus JB14</name>
    <dbReference type="NCBI Taxonomy" id="1447944"/>
    <lineage>
        <taxon>Eukaryota</taxon>
        <taxon>Fungi</taxon>
        <taxon>Dikarya</taxon>
        <taxon>Basidiomycota</taxon>
        <taxon>Agaricomycotina</taxon>
        <taxon>Agaricomycetes</taxon>
        <taxon>Agaricomycetidae</taxon>
        <taxon>Agaricales</taxon>
        <taxon>Marasmiineae</taxon>
        <taxon>Omphalotaceae</taxon>
        <taxon>Gymnopus</taxon>
    </lineage>
</organism>
<protein>
    <submittedName>
        <fullName evidence="1">Uncharacterized protein</fullName>
    </submittedName>
</protein>
<dbReference type="OrthoDB" id="10592078at2759"/>
<dbReference type="Proteomes" id="UP000799118">
    <property type="component" value="Unassembled WGS sequence"/>
</dbReference>
<evidence type="ECO:0000313" key="2">
    <source>
        <dbReference type="Proteomes" id="UP000799118"/>
    </source>
</evidence>
<proteinExistence type="predicted"/>
<dbReference type="AlphaFoldDB" id="A0A6A4GEY1"/>
<keyword evidence="2" id="KW-1185">Reference proteome</keyword>
<gene>
    <name evidence="1" type="ORF">BT96DRAFT_1008618</name>
</gene>
<sequence>MSASQLSLSGAPGSLVSSSKLFSIVLMFLPREGQYEQICPQDELSKHGPRQRLLGEEDPQKTENQAWNSYIGPILGFKLYTVLSGSSSVQGKIPRSAMSSDLTNKLIRIAKVITEKDGWPTIFEEAVIARWNTNTPVSGSRGPIITKQSSPQNVSQKAIQSKALGNIIHNIQLAASYLSIMTLGVVDVPMDKDFPAQLEKCLQNADFQTNGRFSNILTTLNLSLVEFQAPLFSCLAISPILLFRTCQLQSSRFGRQYYISFMMSLGDIKPASLREIETLIWRNLYLVAQCQLSAEEMMD</sequence>
<reference evidence="1" key="1">
    <citation type="journal article" date="2019" name="Environ. Microbiol.">
        <title>Fungal ecological strategies reflected in gene transcription - a case study of two litter decomposers.</title>
        <authorList>
            <person name="Barbi F."/>
            <person name="Kohler A."/>
            <person name="Barry K."/>
            <person name="Baskaran P."/>
            <person name="Daum C."/>
            <person name="Fauchery L."/>
            <person name="Ihrmark K."/>
            <person name="Kuo A."/>
            <person name="LaButti K."/>
            <person name="Lipzen A."/>
            <person name="Morin E."/>
            <person name="Grigoriev I.V."/>
            <person name="Henrissat B."/>
            <person name="Lindahl B."/>
            <person name="Martin F."/>
        </authorList>
    </citation>
    <scope>NUCLEOTIDE SEQUENCE</scope>
    <source>
        <strain evidence="1">JB14</strain>
    </source>
</reference>
<accession>A0A6A4GEY1</accession>
<evidence type="ECO:0000313" key="1">
    <source>
        <dbReference type="EMBL" id="KAE9383933.1"/>
    </source>
</evidence>
<dbReference type="EMBL" id="ML770280">
    <property type="protein sequence ID" value="KAE9383933.1"/>
    <property type="molecule type" value="Genomic_DNA"/>
</dbReference>
<name>A0A6A4GEY1_9AGAR</name>